<dbReference type="InterPro" id="IPR042468">
    <property type="entry name" value="Peptidase_C65_otubain_sub1"/>
</dbReference>
<keyword evidence="4" id="KW-0833">Ubl conjugation pathway</keyword>
<sequence length="558" mass="62366">MLFGSYLPPLHGRSHHGSHPTLPGWPVQSQPNYHLSYDHLTNEKPAYLYANYGYHTPPPSTHTASNMATPDADEMEQFQRLSDQYQADLPGPLVGEKRPLSDLVTEYAQADQAYVLKTTALAVTHTAYRSIKGDGQCGWRGAVFGYFEILLRSGDLALITQEKVRLLSFEQIMRAVGIDYDIIIDMFDYTWELFDAIKTAVGRGDKSDTVLLEAMNEQGKSDSIVYHFKMMTSSFMQVQSERYEPFMDMPVTQYCLTRIDPANQEIEHIGLQALNDAVIAPAYIALEVLYLDRSAGDEVTPHRFVDDSEHWPTLRLIYRPGHYDIIYKDDKPIQVLLQAEPPQYALPFREDVFRGDSTDLHSFMFPGANIVASQPLPNTSPATSINPYPLSFPQPQPMVPEDTTLLPRTPYFPPATVSGPQRQRVYQPPAHPIRSLSLPDRSCSSSMIPSHSETSLSSLSCPSPSPLTPYPMGNIPKPQEYQIRYNGACFKYKLQGQQSLPLDPGSFGSSAQNAAHFAHADFQPSIWNAKEEYGKRDGKSPTADGGAGHLNLNKHHTG</sequence>
<evidence type="ECO:0000313" key="8">
    <source>
        <dbReference type="EMBL" id="KIW52248.1"/>
    </source>
</evidence>
<dbReference type="GO" id="GO:0043130">
    <property type="term" value="F:ubiquitin binding"/>
    <property type="evidence" value="ECO:0007669"/>
    <property type="project" value="TreeGrafter"/>
</dbReference>
<evidence type="ECO:0000256" key="3">
    <source>
        <dbReference type="ARBA" id="ARBA00022670"/>
    </source>
</evidence>
<dbReference type="GO" id="GO:0005634">
    <property type="term" value="C:nucleus"/>
    <property type="evidence" value="ECO:0007669"/>
    <property type="project" value="TreeGrafter"/>
</dbReference>
<dbReference type="Gene3D" id="1.20.1300.20">
    <property type="entry name" value="Peptidase C65 Otubain, subdomain 2"/>
    <property type="match status" value="1"/>
</dbReference>
<dbReference type="InterPro" id="IPR038765">
    <property type="entry name" value="Papain-like_cys_pep_sf"/>
</dbReference>
<evidence type="ECO:0000256" key="1">
    <source>
        <dbReference type="ARBA" id="ARBA00000707"/>
    </source>
</evidence>
<dbReference type="InterPro" id="IPR019400">
    <property type="entry name" value="Peptidase_C65_otubain"/>
</dbReference>
<gene>
    <name evidence="8" type="ORF">PV05_07901</name>
</gene>
<dbReference type="Proteomes" id="UP000054342">
    <property type="component" value="Unassembled WGS sequence"/>
</dbReference>
<dbReference type="Pfam" id="PF10275">
    <property type="entry name" value="Peptidase_C65"/>
    <property type="match status" value="1"/>
</dbReference>
<dbReference type="RefSeq" id="XP_013312833.1">
    <property type="nucleotide sequence ID" value="XM_013457379.1"/>
</dbReference>
<protein>
    <recommendedName>
        <fullName evidence="2">ubiquitinyl hydrolase 1</fullName>
        <ecNumber evidence="2">3.4.19.12</ecNumber>
    </recommendedName>
</protein>
<dbReference type="STRING" id="348802.A0A0D2EA58"/>
<evidence type="ECO:0000256" key="7">
    <source>
        <dbReference type="SAM" id="MobiDB-lite"/>
    </source>
</evidence>
<dbReference type="OrthoDB" id="18915at2759"/>
<dbReference type="PANTHER" id="PTHR12931:SF15">
    <property type="entry name" value="UBIQUITIN THIOESTERASE OTUBAIN-LIKE"/>
    <property type="match status" value="1"/>
</dbReference>
<reference evidence="8 9" key="1">
    <citation type="submission" date="2015-01" db="EMBL/GenBank/DDBJ databases">
        <title>The Genome Sequence of Exophiala xenobiotica CBS118157.</title>
        <authorList>
            <consortium name="The Broad Institute Genomics Platform"/>
            <person name="Cuomo C."/>
            <person name="de Hoog S."/>
            <person name="Gorbushina A."/>
            <person name="Stielow B."/>
            <person name="Teixiera M."/>
            <person name="Abouelleil A."/>
            <person name="Chapman S.B."/>
            <person name="Priest M."/>
            <person name="Young S.K."/>
            <person name="Wortman J."/>
            <person name="Nusbaum C."/>
            <person name="Birren B."/>
        </authorList>
    </citation>
    <scope>NUCLEOTIDE SEQUENCE [LARGE SCALE GENOMIC DNA]</scope>
    <source>
        <strain evidence="8 9">CBS 118157</strain>
    </source>
</reference>
<feature type="region of interest" description="Disordered" evidence="7">
    <location>
        <begin position="440"/>
        <end position="463"/>
    </location>
</feature>
<keyword evidence="6" id="KW-0788">Thiol protease</keyword>
<dbReference type="CDD" id="cd22749">
    <property type="entry name" value="Otubain_C65"/>
    <property type="match status" value="1"/>
</dbReference>
<dbReference type="SUPFAM" id="SSF54001">
    <property type="entry name" value="Cysteine proteinases"/>
    <property type="match status" value="1"/>
</dbReference>
<dbReference type="GO" id="GO:0071108">
    <property type="term" value="P:protein K48-linked deubiquitination"/>
    <property type="evidence" value="ECO:0007669"/>
    <property type="project" value="TreeGrafter"/>
</dbReference>
<dbReference type="EMBL" id="KN847321">
    <property type="protein sequence ID" value="KIW52248.1"/>
    <property type="molecule type" value="Genomic_DNA"/>
</dbReference>
<feature type="region of interest" description="Disordered" evidence="7">
    <location>
        <begin position="533"/>
        <end position="558"/>
    </location>
</feature>
<dbReference type="Gene3D" id="3.30.200.60">
    <property type="entry name" value="Peptidase C65 Otubain, subdomain 1"/>
    <property type="match status" value="1"/>
</dbReference>
<evidence type="ECO:0000313" key="9">
    <source>
        <dbReference type="Proteomes" id="UP000054342"/>
    </source>
</evidence>
<feature type="compositionally biased region" description="Low complexity" evidence="7">
    <location>
        <begin position="440"/>
        <end position="462"/>
    </location>
</feature>
<dbReference type="GO" id="GO:0006508">
    <property type="term" value="P:proteolysis"/>
    <property type="evidence" value="ECO:0007669"/>
    <property type="project" value="UniProtKB-KW"/>
</dbReference>
<evidence type="ECO:0000256" key="4">
    <source>
        <dbReference type="ARBA" id="ARBA00022786"/>
    </source>
</evidence>
<comment type="catalytic activity">
    <reaction evidence="1">
        <text>Thiol-dependent hydrolysis of ester, thioester, amide, peptide and isopeptide bonds formed by the C-terminal Gly of ubiquitin (a 76-residue protein attached to proteins as an intracellular targeting signal).</text>
        <dbReference type="EC" id="3.4.19.12"/>
    </reaction>
</comment>
<dbReference type="PANTHER" id="PTHR12931">
    <property type="entry name" value="UBIQUITIN THIOLESTERASE PROTEIN OTUB"/>
    <property type="match status" value="1"/>
</dbReference>
<dbReference type="EC" id="3.4.19.12" evidence="2"/>
<evidence type="ECO:0000256" key="2">
    <source>
        <dbReference type="ARBA" id="ARBA00012759"/>
    </source>
</evidence>
<dbReference type="GO" id="GO:0004843">
    <property type="term" value="F:cysteine-type deubiquitinase activity"/>
    <property type="evidence" value="ECO:0007669"/>
    <property type="project" value="UniProtKB-EC"/>
</dbReference>
<dbReference type="AlphaFoldDB" id="A0A0D2EA58"/>
<keyword evidence="3" id="KW-0645">Protease</keyword>
<dbReference type="HOGENOM" id="CLU_014832_0_1_1"/>
<proteinExistence type="predicted"/>
<dbReference type="InterPro" id="IPR042467">
    <property type="entry name" value="Peptidase_C65_otubain_sub2"/>
</dbReference>
<accession>A0A0D2EA58</accession>
<evidence type="ECO:0000256" key="6">
    <source>
        <dbReference type="ARBA" id="ARBA00022807"/>
    </source>
</evidence>
<keyword evidence="9" id="KW-1185">Reference proteome</keyword>
<dbReference type="EMBL" id="KN847321">
    <property type="protein sequence ID" value="KIW52249.1"/>
    <property type="molecule type" value="Genomic_DNA"/>
</dbReference>
<dbReference type="RefSeq" id="XP_013312832.1">
    <property type="nucleotide sequence ID" value="XM_013457378.1"/>
</dbReference>
<dbReference type="GeneID" id="25329809"/>
<name>A0A0D2EA58_9EURO</name>
<keyword evidence="5" id="KW-0378">Hydrolase</keyword>
<evidence type="ECO:0000256" key="5">
    <source>
        <dbReference type="ARBA" id="ARBA00022801"/>
    </source>
</evidence>
<organism evidence="8 9">
    <name type="scientific">Exophiala xenobiotica</name>
    <dbReference type="NCBI Taxonomy" id="348802"/>
    <lineage>
        <taxon>Eukaryota</taxon>
        <taxon>Fungi</taxon>
        <taxon>Dikarya</taxon>
        <taxon>Ascomycota</taxon>
        <taxon>Pezizomycotina</taxon>
        <taxon>Eurotiomycetes</taxon>
        <taxon>Chaetothyriomycetidae</taxon>
        <taxon>Chaetothyriales</taxon>
        <taxon>Herpotrichiellaceae</taxon>
        <taxon>Exophiala</taxon>
    </lineage>
</organism>